<comment type="caution">
    <text evidence="2">The sequence shown here is derived from an EMBL/GenBank/DDBJ whole genome shotgun (WGS) entry which is preliminary data.</text>
</comment>
<dbReference type="EMBL" id="LBRS01000006">
    <property type="protein sequence ID" value="KKQ01587.1"/>
    <property type="molecule type" value="Genomic_DNA"/>
</dbReference>
<organism evidence="2 3">
    <name type="scientific">Candidatus Roizmanbacteria bacterium GW2011_GWA2_36_23</name>
    <dbReference type="NCBI Taxonomy" id="1618480"/>
    <lineage>
        <taxon>Bacteria</taxon>
        <taxon>Candidatus Roizmaniibacteriota</taxon>
    </lineage>
</organism>
<evidence type="ECO:0000313" key="3">
    <source>
        <dbReference type="Proteomes" id="UP000034344"/>
    </source>
</evidence>
<keyword evidence="1" id="KW-1133">Transmembrane helix</keyword>
<feature type="transmembrane region" description="Helical" evidence="1">
    <location>
        <begin position="48"/>
        <end position="69"/>
    </location>
</feature>
<feature type="transmembrane region" description="Helical" evidence="1">
    <location>
        <begin position="193"/>
        <end position="215"/>
    </location>
</feature>
<reference evidence="2 3" key="1">
    <citation type="journal article" date="2015" name="Nature">
        <title>rRNA introns, odd ribosomes, and small enigmatic genomes across a large radiation of phyla.</title>
        <authorList>
            <person name="Brown C.T."/>
            <person name="Hug L.A."/>
            <person name="Thomas B.C."/>
            <person name="Sharon I."/>
            <person name="Castelle C.J."/>
            <person name="Singh A."/>
            <person name="Wilkins M.J."/>
            <person name="Williams K.H."/>
            <person name="Banfield J.F."/>
        </authorList>
    </citation>
    <scope>NUCLEOTIDE SEQUENCE [LARGE SCALE GENOMIC DNA]</scope>
</reference>
<feature type="transmembrane region" description="Helical" evidence="1">
    <location>
        <begin position="129"/>
        <end position="147"/>
    </location>
</feature>
<keyword evidence="1" id="KW-0472">Membrane</keyword>
<feature type="transmembrane region" description="Helical" evidence="1">
    <location>
        <begin position="101"/>
        <end position="123"/>
    </location>
</feature>
<accession>A0A0G0E7Y8</accession>
<proteinExistence type="predicted"/>
<sequence>MSNQQMLILVLQLIIIFILTRISTNNLFKTGYLLLKGESRIFTLISFIYLPGTIIHEIAHYLMATVLFLKVKHVSILPKKHNNLILLGSVEYEKKDPVRGFIVGIAPIISGIFFIWLIFWLRIFPSNNLLINILCIYGIFTISSTMFSSSQDLQDGLMILIMGITLAMVFWIINIDIYPLLKGILTLSAKLSFLVVVNYYLFITIAIHLGIIILLKGVRYFLQK</sequence>
<gene>
    <name evidence="2" type="ORF">US11_C0006G0029</name>
</gene>
<keyword evidence="1" id="KW-0812">Transmembrane</keyword>
<dbReference type="STRING" id="1618480.US11_C0006G0029"/>
<dbReference type="AlphaFoldDB" id="A0A0G0E7Y8"/>
<feature type="transmembrane region" description="Helical" evidence="1">
    <location>
        <begin position="159"/>
        <end position="181"/>
    </location>
</feature>
<dbReference type="Proteomes" id="UP000034344">
    <property type="component" value="Unassembled WGS sequence"/>
</dbReference>
<evidence type="ECO:0000256" key="1">
    <source>
        <dbReference type="SAM" id="Phobius"/>
    </source>
</evidence>
<name>A0A0G0E7Y8_9BACT</name>
<protein>
    <submittedName>
        <fullName evidence="2">Uncharacterized protein</fullName>
    </submittedName>
</protein>
<evidence type="ECO:0000313" key="2">
    <source>
        <dbReference type="EMBL" id="KKQ01587.1"/>
    </source>
</evidence>